<organism evidence="3 4">
    <name type="scientific">Schizopora paradoxa</name>
    <dbReference type="NCBI Taxonomy" id="27342"/>
    <lineage>
        <taxon>Eukaryota</taxon>
        <taxon>Fungi</taxon>
        <taxon>Dikarya</taxon>
        <taxon>Basidiomycota</taxon>
        <taxon>Agaricomycotina</taxon>
        <taxon>Agaricomycetes</taxon>
        <taxon>Hymenochaetales</taxon>
        <taxon>Schizoporaceae</taxon>
        <taxon>Schizopora</taxon>
    </lineage>
</organism>
<dbReference type="SUPFAM" id="SSF56399">
    <property type="entry name" value="ADP-ribosylation"/>
    <property type="match status" value="1"/>
</dbReference>
<evidence type="ECO:0000313" key="4">
    <source>
        <dbReference type="Proteomes" id="UP000053477"/>
    </source>
</evidence>
<dbReference type="Gene3D" id="3.90.210.10">
    <property type="entry name" value="Heat-Labile Enterotoxin, subunit A"/>
    <property type="match status" value="1"/>
</dbReference>
<accession>A0A0H2S6J3</accession>
<reference evidence="3 4" key="1">
    <citation type="submission" date="2015-04" db="EMBL/GenBank/DDBJ databases">
        <title>Complete genome sequence of Schizopora paradoxa KUC8140, a cosmopolitan wood degrader in East Asia.</title>
        <authorList>
            <consortium name="DOE Joint Genome Institute"/>
            <person name="Min B."/>
            <person name="Park H."/>
            <person name="Jang Y."/>
            <person name="Kim J.-J."/>
            <person name="Kim K.H."/>
            <person name="Pangilinan J."/>
            <person name="Lipzen A."/>
            <person name="Riley R."/>
            <person name="Grigoriev I.V."/>
            <person name="Spatafora J.W."/>
            <person name="Choi I.-G."/>
        </authorList>
    </citation>
    <scope>NUCLEOTIDE SEQUENCE [LARGE SCALE GENOMIC DNA]</scope>
    <source>
        <strain evidence="3 4">KUC8140</strain>
    </source>
</reference>
<dbReference type="Gene3D" id="2.110.10.10">
    <property type="entry name" value="Hemopexin-like domain"/>
    <property type="match status" value="2"/>
</dbReference>
<dbReference type="STRING" id="27342.A0A0H2S6J3"/>
<protein>
    <recommendedName>
        <fullName evidence="2">Pierisin-like domain-containing protein</fullName>
    </recommendedName>
</protein>
<dbReference type="Pfam" id="PF22596">
    <property type="entry name" value="Scabin-like"/>
    <property type="match status" value="1"/>
</dbReference>
<evidence type="ECO:0000256" key="1">
    <source>
        <dbReference type="SAM" id="MobiDB-lite"/>
    </source>
</evidence>
<gene>
    <name evidence="3" type="ORF">SCHPADRAFT_992802</name>
</gene>
<proteinExistence type="predicted"/>
<dbReference type="EMBL" id="KQ085886">
    <property type="protein sequence ID" value="KLO19569.1"/>
    <property type="molecule type" value="Genomic_DNA"/>
</dbReference>
<dbReference type="InParanoid" id="A0A0H2S6J3"/>
<dbReference type="InterPro" id="IPR036375">
    <property type="entry name" value="Hemopexin-like_dom_sf"/>
</dbReference>
<feature type="region of interest" description="Disordered" evidence="1">
    <location>
        <begin position="233"/>
        <end position="258"/>
    </location>
</feature>
<dbReference type="InterPro" id="IPR054695">
    <property type="entry name" value="Pierisin-like_dom"/>
</dbReference>
<sequence>MGSRDFFIPSTLQWVRDRYREIEQVMNEGLQHQTTLPSARGSRIVWRNEPVTHALARWDRRHPDIIFQDGFRPWRYNRPANQPIAGSFDLVGYATFNNRALFVGTTRIFNNNDGTIRRWEPNSRGGGFEYRIFAFGGIYVNPTLGGDHRFPEQEEIAFPGGFREFIRSAYEYDAQGNIIRLWVNNNFNLLANERHEVPNFRLPEMVDVSAGIQIVWWGGPNNYIGYRQLPDQCPARRPRSADEDDEDEMMRLPGGQKMGPRFEGHAPRRAAFPCYYFGDFSFYVFSDDKYIRVSVDPGNNDRIVTHPTTYGREWKTLACFSHIDAFLPYPEGGGVWAFCDNQYCNVNINESTGEDYSGGHPKYIDAWNVFWQIGWEKVDAVIRNPQNHTQAWIFNGDQYIRIGMENRNGVWQDSLLYGPMNTINEWRCLRQLGFNTIDFAIPDRTFNTHVFVFKGPLYACIDVVQDIVISGPSFVAHKWSSFVQAGFY</sequence>
<evidence type="ECO:0000313" key="3">
    <source>
        <dbReference type="EMBL" id="KLO19569.1"/>
    </source>
</evidence>
<dbReference type="SUPFAM" id="SSF50923">
    <property type="entry name" value="Hemopexin-like domain"/>
    <property type="match status" value="1"/>
</dbReference>
<keyword evidence="4" id="KW-1185">Reference proteome</keyword>
<evidence type="ECO:0000259" key="2">
    <source>
        <dbReference type="Pfam" id="PF22596"/>
    </source>
</evidence>
<dbReference type="AlphaFoldDB" id="A0A0H2S6J3"/>
<feature type="domain" description="Pierisin-like" evidence="2">
    <location>
        <begin position="55"/>
        <end position="187"/>
    </location>
</feature>
<dbReference type="OrthoDB" id="6845681at2759"/>
<name>A0A0H2S6J3_9AGAM</name>
<dbReference type="Proteomes" id="UP000053477">
    <property type="component" value="Unassembled WGS sequence"/>
</dbReference>